<proteinExistence type="predicted"/>
<protein>
    <submittedName>
        <fullName evidence="2">Uncharacterized protein</fullName>
    </submittedName>
</protein>
<name>A0A5C3QWS7_9AGAR</name>
<evidence type="ECO:0000256" key="1">
    <source>
        <dbReference type="SAM" id="Phobius"/>
    </source>
</evidence>
<dbReference type="EMBL" id="ML178815">
    <property type="protein sequence ID" value="TFL06445.1"/>
    <property type="molecule type" value="Genomic_DNA"/>
</dbReference>
<keyword evidence="3" id="KW-1185">Reference proteome</keyword>
<organism evidence="2 3">
    <name type="scientific">Pterulicium gracile</name>
    <dbReference type="NCBI Taxonomy" id="1884261"/>
    <lineage>
        <taxon>Eukaryota</taxon>
        <taxon>Fungi</taxon>
        <taxon>Dikarya</taxon>
        <taxon>Basidiomycota</taxon>
        <taxon>Agaricomycotina</taxon>
        <taxon>Agaricomycetes</taxon>
        <taxon>Agaricomycetidae</taxon>
        <taxon>Agaricales</taxon>
        <taxon>Pleurotineae</taxon>
        <taxon>Pterulaceae</taxon>
        <taxon>Pterulicium</taxon>
    </lineage>
</organism>
<accession>A0A5C3QWS7</accession>
<keyword evidence="1" id="KW-0472">Membrane</keyword>
<feature type="transmembrane region" description="Helical" evidence="1">
    <location>
        <begin position="12"/>
        <end position="33"/>
    </location>
</feature>
<dbReference type="Proteomes" id="UP000305067">
    <property type="component" value="Unassembled WGS sequence"/>
</dbReference>
<sequence length="87" mass="9403">MSPTSTISSSVTTFVHGIFGIVMSIFQAIWGVVQSVLVLAQSTTQLGLDVFQGVAGFVTANFLLIAVLGGVYYFYRNRGRGANRKRI</sequence>
<evidence type="ECO:0000313" key="2">
    <source>
        <dbReference type="EMBL" id="TFL06445.1"/>
    </source>
</evidence>
<keyword evidence="1" id="KW-1133">Transmembrane helix</keyword>
<gene>
    <name evidence="2" type="ORF">BDV98DRAFT_559420</name>
</gene>
<dbReference type="AlphaFoldDB" id="A0A5C3QWS7"/>
<dbReference type="OrthoDB" id="2561686at2759"/>
<reference evidence="2 3" key="1">
    <citation type="journal article" date="2019" name="Nat. Ecol. Evol.">
        <title>Megaphylogeny resolves global patterns of mushroom evolution.</title>
        <authorList>
            <person name="Varga T."/>
            <person name="Krizsan K."/>
            <person name="Foldi C."/>
            <person name="Dima B."/>
            <person name="Sanchez-Garcia M."/>
            <person name="Sanchez-Ramirez S."/>
            <person name="Szollosi G.J."/>
            <person name="Szarkandi J.G."/>
            <person name="Papp V."/>
            <person name="Albert L."/>
            <person name="Andreopoulos W."/>
            <person name="Angelini C."/>
            <person name="Antonin V."/>
            <person name="Barry K.W."/>
            <person name="Bougher N.L."/>
            <person name="Buchanan P."/>
            <person name="Buyck B."/>
            <person name="Bense V."/>
            <person name="Catcheside P."/>
            <person name="Chovatia M."/>
            <person name="Cooper J."/>
            <person name="Damon W."/>
            <person name="Desjardin D."/>
            <person name="Finy P."/>
            <person name="Geml J."/>
            <person name="Haridas S."/>
            <person name="Hughes K."/>
            <person name="Justo A."/>
            <person name="Karasinski D."/>
            <person name="Kautmanova I."/>
            <person name="Kiss B."/>
            <person name="Kocsube S."/>
            <person name="Kotiranta H."/>
            <person name="LaButti K.M."/>
            <person name="Lechner B.E."/>
            <person name="Liimatainen K."/>
            <person name="Lipzen A."/>
            <person name="Lukacs Z."/>
            <person name="Mihaltcheva S."/>
            <person name="Morgado L.N."/>
            <person name="Niskanen T."/>
            <person name="Noordeloos M.E."/>
            <person name="Ohm R.A."/>
            <person name="Ortiz-Santana B."/>
            <person name="Ovrebo C."/>
            <person name="Racz N."/>
            <person name="Riley R."/>
            <person name="Savchenko A."/>
            <person name="Shiryaev A."/>
            <person name="Soop K."/>
            <person name="Spirin V."/>
            <person name="Szebenyi C."/>
            <person name="Tomsovsky M."/>
            <person name="Tulloss R.E."/>
            <person name="Uehling J."/>
            <person name="Grigoriev I.V."/>
            <person name="Vagvolgyi C."/>
            <person name="Papp T."/>
            <person name="Martin F.M."/>
            <person name="Miettinen O."/>
            <person name="Hibbett D.S."/>
            <person name="Nagy L.G."/>
        </authorList>
    </citation>
    <scope>NUCLEOTIDE SEQUENCE [LARGE SCALE GENOMIC DNA]</scope>
    <source>
        <strain evidence="2 3">CBS 309.79</strain>
    </source>
</reference>
<feature type="transmembrane region" description="Helical" evidence="1">
    <location>
        <begin position="53"/>
        <end position="75"/>
    </location>
</feature>
<evidence type="ECO:0000313" key="3">
    <source>
        <dbReference type="Proteomes" id="UP000305067"/>
    </source>
</evidence>
<keyword evidence="1" id="KW-0812">Transmembrane</keyword>